<gene>
    <name evidence="1" type="ORF">MNBD_GAMMA16-2018</name>
</gene>
<protein>
    <recommendedName>
        <fullName evidence="2">Lipoprotein</fullName>
    </recommendedName>
</protein>
<evidence type="ECO:0008006" key="2">
    <source>
        <dbReference type="Google" id="ProtNLM"/>
    </source>
</evidence>
<organism evidence="1">
    <name type="scientific">hydrothermal vent metagenome</name>
    <dbReference type="NCBI Taxonomy" id="652676"/>
    <lineage>
        <taxon>unclassified sequences</taxon>
        <taxon>metagenomes</taxon>
        <taxon>ecological metagenomes</taxon>
    </lineage>
</organism>
<dbReference type="AlphaFoldDB" id="A0A3B0ZPR8"/>
<reference evidence="1" key="1">
    <citation type="submission" date="2018-06" db="EMBL/GenBank/DDBJ databases">
        <authorList>
            <person name="Zhirakovskaya E."/>
        </authorList>
    </citation>
    <scope>NUCLEOTIDE SEQUENCE</scope>
</reference>
<sequence length="224" mass="25051">MRVIMLTFFKTWCIFLILTITISACGGEGGENDDNNFAGSSNHSESDNSLLFAVWKSSCRASELGLDTKFFSTETLSFIFTETFVVTKDTTRIKFTSAINFTSVIKNFVDNTCTKPTTSNAVDTLKGDVLIGNEITTGDGVIARKIDFQVAERNGSPDEQTLYTLFYITPKKPKELILGLMTDSLNESSPDKRSNNLDFEKVFFFQSDNEFPDDDLINSPLWQT</sequence>
<proteinExistence type="predicted"/>
<dbReference type="EMBL" id="UOFO01000139">
    <property type="protein sequence ID" value="VAW88069.1"/>
    <property type="molecule type" value="Genomic_DNA"/>
</dbReference>
<accession>A0A3B0ZPR8</accession>
<evidence type="ECO:0000313" key="1">
    <source>
        <dbReference type="EMBL" id="VAW88069.1"/>
    </source>
</evidence>
<dbReference type="PROSITE" id="PS51257">
    <property type="entry name" value="PROKAR_LIPOPROTEIN"/>
    <property type="match status" value="1"/>
</dbReference>
<name>A0A3B0ZPR8_9ZZZZ</name>